<dbReference type="EMBL" id="CP033455">
    <property type="protein sequence ID" value="QGR03272.1"/>
    <property type="molecule type" value="Genomic_DNA"/>
</dbReference>
<sequence>MGKVFSVHCSESFLNVVAEFTLSIFCNRLEHESNIIIIVSNHEDVELLDKSLRQSYCGNYSDLKIKVFSLSEIDHDILVNQNDSLKIISPIRRLMLLMEFIKFWNSEHSDNYPMSLSYELSILLNEMHKHCIPLSNFENLFESDLPEHAQKAVEFLSCLSKKWKEVLCKENVLDILEHRSLYINNLIKYLEAGVCNSTIIFAGMAFDSLVINFIQTLYKLPNAQIILPYVDINISEANWQLLEESHYQYCIKNLLDVLKVNRNDIVFLGKQNNREFVNNVFNFDIFLEEYHKGKVHSYDNCDYVKLITCISDEEESQVVSELMAKYSSRDITIFTSNVLLSKRIDSLLNLGNLVDKLNANYLIFSFISSILEVVMSYWNPVSLLSLLKHPFITLGYSDNEYSTLVSDFELKIIRLCSSYDFISIDNNIKEKVPELLPFWEKVTNIILPLVNVKYDTISSIVKVHITCLRDLLAGSAVFSYENIEEFFSNFQSACTNIKISGIDTYCEILISVLRNNLFIENYKLSSVNLSRRDIVIFSGFNEFDYGMSLRSTLLSNRMRSKLGLPSIQVEKGYFAYVLYSFFYASKVYITRSLKSFGKVNEEPIWLKKIKIVANIYNYKDLEYENCLKMPDKYSSGMMDLFCLRPQPNPEINHRVIAFNIISTTALEILIKNPYVFYLNNILNIVPCKDINEKFSMRDFGIIVHNILHKYLLNNEYQQNYDTLIKIAESEFVDRYRNFPQVNSILWPKFQVIAEQFFEMNLNRNRDVDRIITEHFFSWEISNNVKIVSKCDRVECLKDNSVVIIDYKTGIIPSQSDISRGIALQMIIQALAVKKSLKRDISGLMYWKISSEDIKIIPIDNYEEIMEKSEIILKQLILEYLTEKKPFSASYDISGYDDYNILTCCKINKKPPYHHNRKKTNKPQHYTNECLL</sequence>
<dbReference type="Pfam" id="PF12705">
    <property type="entry name" value="PDDEXK_1"/>
    <property type="match status" value="1"/>
</dbReference>
<feature type="domain" description="PD-(D/E)XK endonuclease-like" evidence="1">
    <location>
        <begin position="661"/>
        <end position="854"/>
    </location>
</feature>
<reference evidence="2 3" key="1">
    <citation type="submission" date="2018-10" db="EMBL/GenBank/DDBJ databases">
        <title>Propagation and draft genome sequences of three atypical Erhlichia ruminantium isolates.</title>
        <authorList>
            <person name="Liebenberg J."/>
            <person name="Steyn H."/>
            <person name="Josemans A."/>
            <person name="Zweygarth E."/>
        </authorList>
    </citation>
    <scope>NUCLEOTIDE SEQUENCE [LARGE SCALE GENOMIC DNA]</scope>
    <source>
        <strain evidence="2 3">Omatjenne</strain>
    </source>
</reference>
<protein>
    <recommendedName>
        <fullName evidence="1">PD-(D/E)XK endonuclease-like domain-containing protein</fullName>
    </recommendedName>
</protein>
<dbReference type="InterPro" id="IPR038726">
    <property type="entry name" value="PDDEXK_AddAB-type"/>
</dbReference>
<dbReference type="InterPro" id="IPR011604">
    <property type="entry name" value="PDDEXK-like_dom_sf"/>
</dbReference>
<organism evidence="2 3">
    <name type="scientific">Ehrlichia ruminantium</name>
    <name type="common">heartwater rickettsia</name>
    <name type="synonym">Cowdria ruminantium</name>
    <dbReference type="NCBI Taxonomy" id="779"/>
    <lineage>
        <taxon>Bacteria</taxon>
        <taxon>Pseudomonadati</taxon>
        <taxon>Pseudomonadota</taxon>
        <taxon>Alphaproteobacteria</taxon>
        <taxon>Rickettsiales</taxon>
        <taxon>Anaplasmataceae</taxon>
        <taxon>Ehrlichia</taxon>
    </lineage>
</organism>
<dbReference type="AlphaFoldDB" id="A0AAE6Q8S7"/>
<dbReference type="Gene3D" id="3.90.320.10">
    <property type="match status" value="1"/>
</dbReference>
<evidence type="ECO:0000313" key="2">
    <source>
        <dbReference type="EMBL" id="QGR03272.1"/>
    </source>
</evidence>
<gene>
    <name evidence="2" type="ORF">EDL80_01505</name>
</gene>
<dbReference type="InterPro" id="IPR011335">
    <property type="entry name" value="Restrct_endonuc-II-like"/>
</dbReference>
<name>A0AAE6Q8S7_EHRRU</name>
<accession>A0AAE6Q8S7</accession>
<evidence type="ECO:0000313" key="3">
    <source>
        <dbReference type="Proteomes" id="UP000422822"/>
    </source>
</evidence>
<dbReference type="SUPFAM" id="SSF52980">
    <property type="entry name" value="Restriction endonuclease-like"/>
    <property type="match status" value="1"/>
</dbReference>
<keyword evidence="3" id="KW-1185">Reference proteome</keyword>
<dbReference type="RefSeq" id="WP_158406443.1">
    <property type="nucleotide sequence ID" value="NZ_CP033455.1"/>
</dbReference>
<dbReference type="Proteomes" id="UP000422822">
    <property type="component" value="Chromosome"/>
</dbReference>
<proteinExistence type="predicted"/>
<evidence type="ECO:0000259" key="1">
    <source>
        <dbReference type="Pfam" id="PF12705"/>
    </source>
</evidence>